<proteinExistence type="predicted"/>
<organism evidence="1 2">
    <name type="scientific">Candidatus Giovannonibacteria bacterium GW2011_GWA1_44_29</name>
    <dbReference type="NCBI Taxonomy" id="1618646"/>
    <lineage>
        <taxon>Bacteria</taxon>
        <taxon>Candidatus Giovannoniibacteriota</taxon>
    </lineage>
</organism>
<gene>
    <name evidence="1" type="ORF">UW57_C0003G0062</name>
</gene>
<protein>
    <submittedName>
        <fullName evidence="1">Uncharacterized protein</fullName>
    </submittedName>
</protein>
<dbReference type="AlphaFoldDB" id="A0A0G1IYJ3"/>
<dbReference type="EMBL" id="LCIV01000003">
    <property type="protein sequence ID" value="KKT64068.1"/>
    <property type="molecule type" value="Genomic_DNA"/>
</dbReference>
<comment type="caution">
    <text evidence="1">The sequence shown here is derived from an EMBL/GenBank/DDBJ whole genome shotgun (WGS) entry which is preliminary data.</text>
</comment>
<dbReference type="Proteomes" id="UP000034652">
    <property type="component" value="Unassembled WGS sequence"/>
</dbReference>
<sequence length="113" mass="13340">MDSGKLGLMLKGMRHGFYFSDSYRKSCLCKKESFAIINRFLLIWMVTKYQAKKQCIELQNSALFIGDLHSVNPIFIFLSERREKCLNRCNAYFGSKKLKCALRRTNHFGQYFF</sequence>
<evidence type="ECO:0000313" key="2">
    <source>
        <dbReference type="Proteomes" id="UP000034652"/>
    </source>
</evidence>
<name>A0A0G1IYJ3_9BACT</name>
<reference evidence="1 2" key="1">
    <citation type="journal article" date="2015" name="Nature">
        <title>rRNA introns, odd ribosomes, and small enigmatic genomes across a large radiation of phyla.</title>
        <authorList>
            <person name="Brown C.T."/>
            <person name="Hug L.A."/>
            <person name="Thomas B.C."/>
            <person name="Sharon I."/>
            <person name="Castelle C.J."/>
            <person name="Singh A."/>
            <person name="Wilkins M.J."/>
            <person name="Williams K.H."/>
            <person name="Banfield J.F."/>
        </authorList>
    </citation>
    <scope>NUCLEOTIDE SEQUENCE [LARGE SCALE GENOMIC DNA]</scope>
</reference>
<evidence type="ECO:0000313" key="1">
    <source>
        <dbReference type="EMBL" id="KKT64068.1"/>
    </source>
</evidence>
<accession>A0A0G1IYJ3</accession>
<dbReference type="STRING" id="1618646.UW57_C0003G0062"/>